<dbReference type="OrthoDB" id="8115576at2"/>
<dbReference type="RefSeq" id="WP_091379298.1">
    <property type="nucleotide sequence ID" value="NZ_LT629740.1"/>
</dbReference>
<dbReference type="EMBL" id="LT629740">
    <property type="protein sequence ID" value="SDT67440.1"/>
    <property type="molecule type" value="Genomic_DNA"/>
</dbReference>
<evidence type="ECO:0000313" key="2">
    <source>
        <dbReference type="EMBL" id="SDT67440.1"/>
    </source>
</evidence>
<name>A0A1H2CB52_MUCMA</name>
<protein>
    <recommendedName>
        <fullName evidence="1">HTH cro/C1-type domain-containing protein</fullName>
    </recommendedName>
</protein>
<evidence type="ECO:0000313" key="4">
    <source>
        <dbReference type="Proteomes" id="UP000199679"/>
    </source>
</evidence>
<dbReference type="AlphaFoldDB" id="A0A1H2CB52"/>
<organism evidence="3 4">
    <name type="scientific">Mucilaginibacter mallensis</name>
    <dbReference type="NCBI Taxonomy" id="652787"/>
    <lineage>
        <taxon>Bacteria</taxon>
        <taxon>Pseudomonadati</taxon>
        <taxon>Bacteroidota</taxon>
        <taxon>Sphingobacteriia</taxon>
        <taxon>Sphingobacteriales</taxon>
        <taxon>Sphingobacteriaceae</taxon>
        <taxon>Mucilaginibacter</taxon>
    </lineage>
</organism>
<evidence type="ECO:0000313" key="3">
    <source>
        <dbReference type="EMBL" id="SDT67512.1"/>
    </source>
</evidence>
<gene>
    <name evidence="2" type="ORF">SAMN05216490_4793</name>
    <name evidence="3" type="ORF">SAMN05216490_4801</name>
</gene>
<reference evidence="3 4" key="1">
    <citation type="submission" date="2016-10" db="EMBL/GenBank/DDBJ databases">
        <authorList>
            <person name="de Groot N.N."/>
        </authorList>
    </citation>
    <scope>NUCLEOTIDE SEQUENCE [LARGE SCALE GENOMIC DNA]</scope>
    <source>
        <strain evidence="3 4">MP1X4</strain>
    </source>
</reference>
<evidence type="ECO:0000259" key="1">
    <source>
        <dbReference type="PROSITE" id="PS50943"/>
    </source>
</evidence>
<dbReference type="Proteomes" id="UP000199679">
    <property type="component" value="Chromosome I"/>
</dbReference>
<keyword evidence="4" id="KW-1185">Reference proteome</keyword>
<dbReference type="GO" id="GO:0003677">
    <property type="term" value="F:DNA binding"/>
    <property type="evidence" value="ECO:0007669"/>
    <property type="project" value="InterPro"/>
</dbReference>
<dbReference type="PROSITE" id="PS50943">
    <property type="entry name" value="HTH_CROC1"/>
    <property type="match status" value="1"/>
</dbReference>
<accession>A0A1H2CB52</accession>
<dbReference type="InterPro" id="IPR010982">
    <property type="entry name" value="Lambda_DNA-bd_dom_sf"/>
</dbReference>
<proteinExistence type="predicted"/>
<sequence>MNRILYVARKAKGLTEQKMAAFLEVDETTYKEIELCLADISAAQGIKLGKLFDLPPDYFLVNEEMASQRRLKVIQQATELVSQKEFAEVPPGTHILIAKLGMHAILTIQELNTVLLQLHETTMENEAIRKMYKLK</sequence>
<dbReference type="SUPFAM" id="SSF47413">
    <property type="entry name" value="lambda repressor-like DNA-binding domains"/>
    <property type="match status" value="1"/>
</dbReference>
<dbReference type="InterPro" id="IPR001387">
    <property type="entry name" value="Cro/C1-type_HTH"/>
</dbReference>
<feature type="domain" description="HTH cro/C1-type" evidence="1">
    <location>
        <begin position="5"/>
        <end position="59"/>
    </location>
</feature>
<dbReference type="Gene3D" id="1.10.260.40">
    <property type="entry name" value="lambda repressor-like DNA-binding domains"/>
    <property type="match status" value="1"/>
</dbReference>
<dbReference type="EMBL" id="LT629740">
    <property type="protein sequence ID" value="SDT67512.1"/>
    <property type="molecule type" value="Genomic_DNA"/>
</dbReference>